<comment type="caution">
    <text evidence="9">The sequence shown here is derived from an EMBL/GenBank/DDBJ whole genome shotgun (WGS) entry which is preliminary data.</text>
</comment>
<sequence>MVAALHRAVTFWALLGGVLAIAIVLVTAVNVGAFMLDSALKPFGIYVSALPGYEDFVRLAVSAAALSFFPYCQMKRGHVAVELFVQSFPEWLRGALDRFWTFLSAALAVFLAYWMWIGMLESRSDGTVTAILGWSEWPWYFPGIVSMGLWALVSLYQAAGGKSYG</sequence>
<feature type="transmembrane region" description="Helical" evidence="7">
    <location>
        <begin position="137"/>
        <end position="156"/>
    </location>
</feature>
<gene>
    <name evidence="9" type="ORF">JM93_01916</name>
</gene>
<dbReference type="OrthoDB" id="6183232at2"/>
<evidence type="ECO:0000259" key="8">
    <source>
        <dbReference type="Pfam" id="PF04290"/>
    </source>
</evidence>
<feature type="domain" description="Tripartite ATP-independent periplasmic transporters DctQ component" evidence="8">
    <location>
        <begin position="49"/>
        <end position="159"/>
    </location>
</feature>
<dbReference type="RefSeq" id="WP_145342555.1">
    <property type="nucleotide sequence ID" value="NZ_SMLY01000073.1"/>
</dbReference>
<evidence type="ECO:0000256" key="4">
    <source>
        <dbReference type="ARBA" id="ARBA00022692"/>
    </source>
</evidence>
<keyword evidence="2 7" id="KW-0813">Transport</keyword>
<feature type="transmembrane region" description="Helical" evidence="7">
    <location>
        <begin position="12"/>
        <end position="36"/>
    </location>
</feature>
<reference evidence="9 10" key="1">
    <citation type="submission" date="2019-07" db="EMBL/GenBank/DDBJ databases">
        <title>Genomic Encyclopedia of Archaeal and Bacterial Type Strains, Phase II (KMG-II): from individual species to whole genera.</title>
        <authorList>
            <person name="Goeker M."/>
        </authorList>
    </citation>
    <scope>NUCLEOTIDE SEQUENCE [LARGE SCALE GENOMIC DNA]</scope>
    <source>
        <strain evidence="9 10">ATCC BAA-252</strain>
    </source>
</reference>
<dbReference type="InterPro" id="IPR055348">
    <property type="entry name" value="DctQ"/>
</dbReference>
<keyword evidence="5 7" id="KW-1133">Transmembrane helix</keyword>
<comment type="function">
    <text evidence="7">Part of the tripartite ATP-independent periplasmic (TRAP) transport system.</text>
</comment>
<evidence type="ECO:0000256" key="1">
    <source>
        <dbReference type="ARBA" id="ARBA00004651"/>
    </source>
</evidence>
<dbReference type="AlphaFoldDB" id="A0A562TA41"/>
<keyword evidence="6 7" id="KW-0472">Membrane</keyword>
<feature type="transmembrane region" description="Helical" evidence="7">
    <location>
        <begin position="95"/>
        <end position="117"/>
    </location>
</feature>
<organism evidence="9 10">
    <name type="scientific">Roseibium hamelinense</name>
    <dbReference type="NCBI Taxonomy" id="150831"/>
    <lineage>
        <taxon>Bacteria</taxon>
        <taxon>Pseudomonadati</taxon>
        <taxon>Pseudomonadota</taxon>
        <taxon>Alphaproteobacteria</taxon>
        <taxon>Hyphomicrobiales</taxon>
        <taxon>Stappiaceae</taxon>
        <taxon>Roseibium</taxon>
    </lineage>
</organism>
<dbReference type="GO" id="GO:0005886">
    <property type="term" value="C:plasma membrane"/>
    <property type="evidence" value="ECO:0007669"/>
    <property type="project" value="UniProtKB-SubCell"/>
</dbReference>
<accession>A0A562TA41</accession>
<evidence type="ECO:0000256" key="5">
    <source>
        <dbReference type="ARBA" id="ARBA00022989"/>
    </source>
</evidence>
<comment type="similarity">
    <text evidence="7">Belongs to the TRAP transporter small permease family.</text>
</comment>
<evidence type="ECO:0000256" key="7">
    <source>
        <dbReference type="RuleBase" id="RU369079"/>
    </source>
</evidence>
<evidence type="ECO:0000313" key="9">
    <source>
        <dbReference type="EMBL" id="TWI89710.1"/>
    </source>
</evidence>
<dbReference type="Proteomes" id="UP000320593">
    <property type="component" value="Unassembled WGS sequence"/>
</dbReference>
<keyword evidence="7" id="KW-0997">Cell inner membrane</keyword>
<comment type="subunit">
    <text evidence="7">The complex comprises the extracytoplasmic solute receptor protein and the two transmembrane proteins.</text>
</comment>
<comment type="caution">
    <text evidence="7">Lacks conserved residue(s) required for the propagation of feature annotation.</text>
</comment>
<evidence type="ECO:0000256" key="6">
    <source>
        <dbReference type="ARBA" id="ARBA00023136"/>
    </source>
</evidence>
<keyword evidence="3" id="KW-1003">Cell membrane</keyword>
<dbReference type="Pfam" id="PF04290">
    <property type="entry name" value="DctQ"/>
    <property type="match status" value="1"/>
</dbReference>
<dbReference type="GO" id="GO:0022857">
    <property type="term" value="F:transmembrane transporter activity"/>
    <property type="evidence" value="ECO:0007669"/>
    <property type="project" value="UniProtKB-UniRule"/>
</dbReference>
<keyword evidence="4 7" id="KW-0812">Transmembrane</keyword>
<comment type="subcellular location">
    <subcellularLocation>
        <location evidence="7">Cell inner membrane</location>
        <topology evidence="7">Multi-pass membrane protein</topology>
    </subcellularLocation>
    <subcellularLocation>
        <location evidence="1">Cell membrane</location>
        <topology evidence="1">Multi-pass membrane protein</topology>
    </subcellularLocation>
</comment>
<evidence type="ECO:0000256" key="3">
    <source>
        <dbReference type="ARBA" id="ARBA00022475"/>
    </source>
</evidence>
<protein>
    <recommendedName>
        <fullName evidence="7">TRAP transporter small permease protein</fullName>
    </recommendedName>
</protein>
<evidence type="ECO:0000256" key="2">
    <source>
        <dbReference type="ARBA" id="ARBA00022448"/>
    </source>
</evidence>
<evidence type="ECO:0000313" key="10">
    <source>
        <dbReference type="Proteomes" id="UP000320593"/>
    </source>
</evidence>
<keyword evidence="10" id="KW-1185">Reference proteome</keyword>
<name>A0A562TA41_9HYPH</name>
<proteinExistence type="inferred from homology"/>
<dbReference type="EMBL" id="VLLF01000003">
    <property type="protein sequence ID" value="TWI89710.1"/>
    <property type="molecule type" value="Genomic_DNA"/>
</dbReference>